<dbReference type="KEGG" id="fsm:CCS41_00025"/>
<dbReference type="GO" id="GO:0003677">
    <property type="term" value="F:DNA binding"/>
    <property type="evidence" value="ECO:0007669"/>
    <property type="project" value="InterPro"/>
</dbReference>
<dbReference type="GO" id="GO:0006313">
    <property type="term" value="P:DNA transposition"/>
    <property type="evidence" value="ECO:0007669"/>
    <property type="project" value="InterPro"/>
</dbReference>
<reference evidence="1 2" key="1">
    <citation type="submission" date="2017-05" db="EMBL/GenBank/DDBJ databases">
        <title>Genome sequence of Candidatus Fukatsuia symbiotica and Candidatus Hamiltonella defensa from Acyrthosiphon pisum strain 5D.</title>
        <authorList>
            <person name="Patel V.A."/>
            <person name="Chevignon G."/>
            <person name="Russell J.A."/>
            <person name="Oliver K.M."/>
        </authorList>
    </citation>
    <scope>NUCLEOTIDE SEQUENCE [LARGE SCALE GENOMIC DNA]</scope>
    <source>
        <strain evidence="1 2">5D</strain>
    </source>
</reference>
<dbReference type="RefSeq" id="WP_083429572.1">
    <property type="nucleotide sequence ID" value="NZ_CP021659.1"/>
</dbReference>
<dbReference type="InterPro" id="IPR005063">
    <property type="entry name" value="Transposase_27"/>
</dbReference>
<gene>
    <name evidence="1" type="ORF">CCS41_00025</name>
</gene>
<keyword evidence="2" id="KW-1185">Reference proteome</keyword>
<organism evidence="1 2">
    <name type="scientific">Candidatus Fukatsuia symbiotica</name>
    <dbReference type="NCBI Taxonomy" id="1878942"/>
    <lineage>
        <taxon>Bacteria</taxon>
        <taxon>Pseudomonadati</taxon>
        <taxon>Pseudomonadota</taxon>
        <taxon>Gammaproteobacteria</taxon>
        <taxon>Enterobacterales</taxon>
        <taxon>Yersiniaceae</taxon>
        <taxon>Candidatus Fukatsuia</taxon>
    </lineage>
</organism>
<protein>
    <submittedName>
        <fullName evidence="1">Uncharacterized protein</fullName>
    </submittedName>
</protein>
<proteinExistence type="predicted"/>
<evidence type="ECO:0000313" key="1">
    <source>
        <dbReference type="EMBL" id="AWK15269.1"/>
    </source>
</evidence>
<accession>A0A2U8I818</accession>
<dbReference type="Pfam" id="PF03400">
    <property type="entry name" value="DDE_Tnp_IS1"/>
    <property type="match status" value="1"/>
</dbReference>
<name>A0A2U8I818_9GAMM</name>
<dbReference type="GO" id="GO:0004803">
    <property type="term" value="F:transposase activity"/>
    <property type="evidence" value="ECO:0007669"/>
    <property type="project" value="InterPro"/>
</dbReference>
<sequence length="41" mass="4969">MRNRADKIFTLRIERHNLNLITQIKRPVRKTGFILNVKSNY</sequence>
<evidence type="ECO:0000313" key="2">
    <source>
        <dbReference type="Proteomes" id="UP000261875"/>
    </source>
</evidence>
<dbReference type="Proteomes" id="UP000261875">
    <property type="component" value="Chromosome"/>
</dbReference>
<dbReference type="EMBL" id="CP021659">
    <property type="protein sequence ID" value="AWK15269.1"/>
    <property type="molecule type" value="Genomic_DNA"/>
</dbReference>
<dbReference type="AlphaFoldDB" id="A0A2U8I818"/>